<evidence type="ECO:0000313" key="3">
    <source>
        <dbReference type="Proteomes" id="UP000007015"/>
    </source>
</evidence>
<dbReference type="EMBL" id="CM000134">
    <property type="protein sequence ID" value="EAZ08352.1"/>
    <property type="molecule type" value="Genomic_DNA"/>
</dbReference>
<accession>A2YZ41</accession>
<dbReference type="AlphaFoldDB" id="A2YZ41"/>
<evidence type="ECO:0000313" key="2">
    <source>
        <dbReference type="EMBL" id="EAZ08352.1"/>
    </source>
</evidence>
<feature type="region of interest" description="Disordered" evidence="1">
    <location>
        <begin position="1"/>
        <end position="33"/>
    </location>
</feature>
<dbReference type="HOGENOM" id="CLU_1002527_0_0_1"/>
<gene>
    <name evidence="2" type="ORF">OsI_30607</name>
</gene>
<evidence type="ECO:0008006" key="4">
    <source>
        <dbReference type="Google" id="ProtNLM"/>
    </source>
</evidence>
<name>A2YZ41_ORYSI</name>
<proteinExistence type="predicted"/>
<evidence type="ECO:0000256" key="1">
    <source>
        <dbReference type="SAM" id="MobiDB-lite"/>
    </source>
</evidence>
<dbReference type="Gramene" id="BGIOSGA030394-TA">
    <property type="protein sequence ID" value="BGIOSGA030394-PA"/>
    <property type="gene ID" value="BGIOSGA030394"/>
</dbReference>
<reference evidence="2 3" key="1">
    <citation type="journal article" date="2005" name="PLoS Biol.">
        <title>The genomes of Oryza sativa: a history of duplications.</title>
        <authorList>
            <person name="Yu J."/>
            <person name="Wang J."/>
            <person name="Lin W."/>
            <person name="Li S."/>
            <person name="Li H."/>
            <person name="Zhou J."/>
            <person name="Ni P."/>
            <person name="Dong W."/>
            <person name="Hu S."/>
            <person name="Zeng C."/>
            <person name="Zhang J."/>
            <person name="Zhang Y."/>
            <person name="Li R."/>
            <person name="Xu Z."/>
            <person name="Li S."/>
            <person name="Li X."/>
            <person name="Zheng H."/>
            <person name="Cong L."/>
            <person name="Lin L."/>
            <person name="Yin J."/>
            <person name="Geng J."/>
            <person name="Li G."/>
            <person name="Shi J."/>
            <person name="Liu J."/>
            <person name="Lv H."/>
            <person name="Li J."/>
            <person name="Wang J."/>
            <person name="Deng Y."/>
            <person name="Ran L."/>
            <person name="Shi X."/>
            <person name="Wang X."/>
            <person name="Wu Q."/>
            <person name="Li C."/>
            <person name="Ren X."/>
            <person name="Wang J."/>
            <person name="Wang X."/>
            <person name="Li D."/>
            <person name="Liu D."/>
            <person name="Zhang X."/>
            <person name="Ji Z."/>
            <person name="Zhao W."/>
            <person name="Sun Y."/>
            <person name="Zhang Z."/>
            <person name="Bao J."/>
            <person name="Han Y."/>
            <person name="Dong L."/>
            <person name="Ji J."/>
            <person name="Chen P."/>
            <person name="Wu S."/>
            <person name="Liu J."/>
            <person name="Xiao Y."/>
            <person name="Bu D."/>
            <person name="Tan J."/>
            <person name="Yang L."/>
            <person name="Ye C."/>
            <person name="Zhang J."/>
            <person name="Xu J."/>
            <person name="Zhou Y."/>
            <person name="Yu Y."/>
            <person name="Zhang B."/>
            <person name="Zhuang S."/>
            <person name="Wei H."/>
            <person name="Liu B."/>
            <person name="Lei M."/>
            <person name="Yu H."/>
            <person name="Li Y."/>
            <person name="Xu H."/>
            <person name="Wei S."/>
            <person name="He X."/>
            <person name="Fang L."/>
            <person name="Zhang Z."/>
            <person name="Zhang Y."/>
            <person name="Huang X."/>
            <person name="Su Z."/>
            <person name="Tong W."/>
            <person name="Li J."/>
            <person name="Tong Z."/>
            <person name="Li S."/>
            <person name="Ye J."/>
            <person name="Wang L."/>
            <person name="Fang L."/>
            <person name="Lei T."/>
            <person name="Chen C."/>
            <person name="Chen H."/>
            <person name="Xu Z."/>
            <person name="Li H."/>
            <person name="Huang H."/>
            <person name="Zhang F."/>
            <person name="Xu H."/>
            <person name="Li N."/>
            <person name="Zhao C."/>
            <person name="Li S."/>
            <person name="Dong L."/>
            <person name="Huang Y."/>
            <person name="Li L."/>
            <person name="Xi Y."/>
            <person name="Qi Q."/>
            <person name="Li W."/>
            <person name="Zhang B."/>
            <person name="Hu W."/>
            <person name="Zhang Y."/>
            <person name="Tian X."/>
            <person name="Jiao Y."/>
            <person name="Liang X."/>
            <person name="Jin J."/>
            <person name="Gao L."/>
            <person name="Zheng W."/>
            <person name="Hao B."/>
            <person name="Liu S."/>
            <person name="Wang W."/>
            <person name="Yuan L."/>
            <person name="Cao M."/>
            <person name="McDermott J."/>
            <person name="Samudrala R."/>
            <person name="Wang J."/>
            <person name="Wong G.K."/>
            <person name="Yang H."/>
        </authorList>
    </citation>
    <scope>NUCLEOTIDE SEQUENCE [LARGE SCALE GENOMIC DNA]</scope>
    <source>
        <strain evidence="3">cv. 93-11</strain>
    </source>
</reference>
<keyword evidence="3" id="KW-1185">Reference proteome</keyword>
<feature type="compositionally biased region" description="Basic and acidic residues" evidence="1">
    <location>
        <begin position="1"/>
        <end position="15"/>
    </location>
</feature>
<sequence>MESSSRWRQERRTASDGDLVEVSGAGGERSDAVVDDEVVPERSMNVGSATLFARRSHLRASREMAGKPRARPSPARIPGSTAWNRTSQSTGVAVPWSCSVVPINRRGLMKGRTQLVIPVECSQAMLASLLRARPLCGERLREARATAEHALADAKAEGDDLAAVDVNLVLTFLAARDGDLDDALRRYKAAVQKDPSDSRPYELVVAAALGSGTLTTLGLERGGRGRLVLVAPWREVDARLTAAVLDDDLDLTLPERVQLRLLHHRRPDGLWRSSTGVG</sequence>
<feature type="region of interest" description="Disordered" evidence="1">
    <location>
        <begin position="59"/>
        <end position="88"/>
    </location>
</feature>
<dbReference type="Proteomes" id="UP000007015">
    <property type="component" value="Chromosome 9"/>
</dbReference>
<organism evidence="2 3">
    <name type="scientific">Oryza sativa subsp. indica</name>
    <name type="common">Rice</name>
    <dbReference type="NCBI Taxonomy" id="39946"/>
    <lineage>
        <taxon>Eukaryota</taxon>
        <taxon>Viridiplantae</taxon>
        <taxon>Streptophyta</taxon>
        <taxon>Embryophyta</taxon>
        <taxon>Tracheophyta</taxon>
        <taxon>Spermatophyta</taxon>
        <taxon>Magnoliopsida</taxon>
        <taxon>Liliopsida</taxon>
        <taxon>Poales</taxon>
        <taxon>Poaceae</taxon>
        <taxon>BOP clade</taxon>
        <taxon>Oryzoideae</taxon>
        <taxon>Oryzeae</taxon>
        <taxon>Oryzinae</taxon>
        <taxon>Oryza</taxon>
        <taxon>Oryza sativa</taxon>
    </lineage>
</organism>
<protein>
    <recommendedName>
        <fullName evidence="4">Tetratricopeptide repeat protein</fullName>
    </recommendedName>
</protein>